<proteinExistence type="predicted"/>
<feature type="compositionally biased region" description="Polar residues" evidence="1">
    <location>
        <begin position="41"/>
        <end position="54"/>
    </location>
</feature>
<keyword evidence="2" id="KW-0472">Membrane</keyword>
<keyword evidence="2" id="KW-1133">Transmembrane helix</keyword>
<gene>
    <name evidence="3" type="ORF">C2S_8613</name>
</gene>
<reference evidence="3" key="1">
    <citation type="submission" date="2019-05" db="EMBL/GenBank/DDBJ databases">
        <authorList>
            <person name="Piombo E."/>
        </authorList>
    </citation>
    <scope>NUCLEOTIDE SEQUENCE</scope>
    <source>
        <strain evidence="3">C2S</strain>
    </source>
</reference>
<name>A0A9Q9RQM8_FUSFU</name>
<feature type="transmembrane region" description="Helical" evidence="2">
    <location>
        <begin position="12"/>
        <end position="38"/>
    </location>
</feature>
<comment type="caution">
    <text evidence="3">The sequence shown here is derived from an EMBL/GenBank/DDBJ whole genome shotgun (WGS) entry which is preliminary data.</text>
</comment>
<keyword evidence="2" id="KW-0812">Transmembrane</keyword>
<sequence length="129" mass="13986">MLSALRPGTVHPLLVVIPALALVLSLLLRPLIVVVGHFSNPGPSTLSTRSTAHNAKSVPATHDEPELKVEVKSESNEKSLYELFTSCSFDPPAPTHTTLGASIKKKLADPEKQLLITRKGQQRKTESME</sequence>
<dbReference type="Proteomes" id="UP000760494">
    <property type="component" value="Unassembled WGS sequence"/>
</dbReference>
<dbReference type="AlphaFoldDB" id="A0A9Q9RQM8"/>
<protein>
    <submittedName>
        <fullName evidence="3">Uncharacterized protein</fullName>
    </submittedName>
</protein>
<evidence type="ECO:0000256" key="2">
    <source>
        <dbReference type="SAM" id="Phobius"/>
    </source>
</evidence>
<evidence type="ECO:0000313" key="3">
    <source>
        <dbReference type="EMBL" id="VTT72527.1"/>
    </source>
</evidence>
<accession>A0A9Q9RQM8</accession>
<organism evidence="3 4">
    <name type="scientific">Fusarium fujikuroi</name>
    <name type="common">Bakanae and foot rot disease fungus</name>
    <name type="synonym">Gibberella fujikuroi</name>
    <dbReference type="NCBI Taxonomy" id="5127"/>
    <lineage>
        <taxon>Eukaryota</taxon>
        <taxon>Fungi</taxon>
        <taxon>Dikarya</taxon>
        <taxon>Ascomycota</taxon>
        <taxon>Pezizomycotina</taxon>
        <taxon>Sordariomycetes</taxon>
        <taxon>Hypocreomycetidae</taxon>
        <taxon>Hypocreales</taxon>
        <taxon>Nectriaceae</taxon>
        <taxon>Fusarium</taxon>
        <taxon>Fusarium fujikuroi species complex</taxon>
    </lineage>
</organism>
<evidence type="ECO:0000313" key="4">
    <source>
        <dbReference type="Proteomes" id="UP000760494"/>
    </source>
</evidence>
<dbReference type="EMBL" id="CABFJX010000346">
    <property type="protein sequence ID" value="VTT72527.1"/>
    <property type="molecule type" value="Genomic_DNA"/>
</dbReference>
<evidence type="ECO:0000256" key="1">
    <source>
        <dbReference type="SAM" id="MobiDB-lite"/>
    </source>
</evidence>
<feature type="region of interest" description="Disordered" evidence="1">
    <location>
        <begin position="41"/>
        <end position="68"/>
    </location>
</feature>